<dbReference type="EMBL" id="AP025314">
    <property type="protein sequence ID" value="BDD08432.1"/>
    <property type="molecule type" value="Genomic_DNA"/>
</dbReference>
<keyword evidence="2" id="KW-0472">Membrane</keyword>
<keyword evidence="2" id="KW-0812">Transmembrane</keyword>
<dbReference type="Proteomes" id="UP001348817">
    <property type="component" value="Chromosome"/>
</dbReference>
<dbReference type="AlphaFoldDB" id="A0AAU9CNC9"/>
<keyword evidence="4" id="KW-1185">Reference proteome</keyword>
<evidence type="ECO:0000256" key="1">
    <source>
        <dbReference type="SAM" id="MobiDB-lite"/>
    </source>
</evidence>
<reference evidence="3 4" key="1">
    <citation type="submission" date="2021-12" db="EMBL/GenBank/DDBJ databases">
        <title>Genome sequencing of bacteria with rrn-lacking chromosome and rrn-plasmid.</title>
        <authorList>
            <person name="Anda M."/>
            <person name="Iwasaki W."/>
        </authorList>
    </citation>
    <scope>NUCLEOTIDE SEQUENCE [LARGE SCALE GENOMIC DNA]</scope>
    <source>
        <strain evidence="3 4">DSM 100852</strain>
    </source>
</reference>
<evidence type="ECO:0000313" key="3">
    <source>
        <dbReference type="EMBL" id="BDD08432.1"/>
    </source>
</evidence>
<feature type="region of interest" description="Disordered" evidence="1">
    <location>
        <begin position="219"/>
        <end position="238"/>
    </location>
</feature>
<dbReference type="KEGG" id="fax:FUAX_08640"/>
<feature type="compositionally biased region" description="Basic and acidic residues" evidence="1">
    <location>
        <begin position="272"/>
        <end position="282"/>
    </location>
</feature>
<gene>
    <name evidence="3" type="ORF">FUAX_08640</name>
</gene>
<feature type="transmembrane region" description="Helical" evidence="2">
    <location>
        <begin position="51"/>
        <end position="72"/>
    </location>
</feature>
<feature type="compositionally biased region" description="Basic residues" evidence="1">
    <location>
        <begin position="283"/>
        <end position="294"/>
    </location>
</feature>
<proteinExistence type="predicted"/>
<organism evidence="3 4">
    <name type="scientific">Fulvitalea axinellae</name>
    <dbReference type="NCBI Taxonomy" id="1182444"/>
    <lineage>
        <taxon>Bacteria</taxon>
        <taxon>Pseudomonadati</taxon>
        <taxon>Bacteroidota</taxon>
        <taxon>Cytophagia</taxon>
        <taxon>Cytophagales</taxon>
        <taxon>Persicobacteraceae</taxon>
        <taxon>Fulvitalea</taxon>
    </lineage>
</organism>
<protein>
    <submittedName>
        <fullName evidence="3">Uncharacterized protein</fullName>
    </submittedName>
</protein>
<evidence type="ECO:0000313" key="4">
    <source>
        <dbReference type="Proteomes" id="UP001348817"/>
    </source>
</evidence>
<name>A0AAU9CNC9_9BACT</name>
<keyword evidence="2" id="KW-1133">Transmembrane helix</keyword>
<accession>A0AAU9CNC9</accession>
<sequence>MKKKETHDIDQLFSERLGDLKATPSLSAWDALEEQLDQRDAKEKTKTRKILLWRTMTGVAACLVLGLTIGLWPDMKNPGGGQANGDTKANHLITPVAKKPTFETNMSQPKAPATIAKSNTFETATVKTTLAKQQAQPKIQLAKANASSADELRLENKQAAQKPSASVAIATAAKIETLKKQPETIAVAQQPIQEKASEQESIASTAQIKTVATAEIPTTTTEMSASAPKEKATTTQQVTKAPQGAVVITYIASNYTAPRSERKRKPTLKEFLGGKRRNDANAKRRRNRRNRNVR</sequence>
<dbReference type="RefSeq" id="WP_338393694.1">
    <property type="nucleotide sequence ID" value="NZ_AP025314.1"/>
</dbReference>
<feature type="region of interest" description="Disordered" evidence="1">
    <location>
        <begin position="255"/>
        <end position="294"/>
    </location>
</feature>
<evidence type="ECO:0000256" key="2">
    <source>
        <dbReference type="SAM" id="Phobius"/>
    </source>
</evidence>